<dbReference type="GO" id="GO:0006641">
    <property type="term" value="P:triglyceride metabolic process"/>
    <property type="evidence" value="ECO:0007669"/>
    <property type="project" value="TreeGrafter"/>
</dbReference>
<dbReference type="Pfam" id="PF00370">
    <property type="entry name" value="FGGY_N"/>
    <property type="match status" value="1"/>
</dbReference>
<evidence type="ECO:0000256" key="14">
    <source>
        <dbReference type="RuleBase" id="RU003733"/>
    </source>
</evidence>
<dbReference type="PANTHER" id="PTHR10196:SF68">
    <property type="entry name" value="GLYCEROL KINASE 5-RELATED"/>
    <property type="match status" value="1"/>
</dbReference>
<dbReference type="PROSITE" id="PS00445">
    <property type="entry name" value="FGGY_KINASES_2"/>
    <property type="match status" value="1"/>
</dbReference>
<comment type="similarity">
    <text evidence="3 14">Belongs to the FGGY kinase family.</text>
</comment>
<dbReference type="GeneID" id="108075286"/>
<dbReference type="Proteomes" id="UP001652661">
    <property type="component" value="Chromosome 3L"/>
</dbReference>
<evidence type="ECO:0000256" key="9">
    <source>
        <dbReference type="ARBA" id="ARBA00022798"/>
    </source>
</evidence>
<evidence type="ECO:0000256" key="3">
    <source>
        <dbReference type="ARBA" id="ARBA00009156"/>
    </source>
</evidence>
<evidence type="ECO:0000256" key="11">
    <source>
        <dbReference type="ARBA" id="ARBA00033026"/>
    </source>
</evidence>
<evidence type="ECO:0000256" key="10">
    <source>
        <dbReference type="ARBA" id="ARBA00022840"/>
    </source>
</evidence>
<dbReference type="InterPro" id="IPR018485">
    <property type="entry name" value="FGGY_C"/>
</dbReference>
<evidence type="ECO:0000313" key="17">
    <source>
        <dbReference type="Proteomes" id="UP001652661"/>
    </source>
</evidence>
<evidence type="ECO:0000256" key="4">
    <source>
        <dbReference type="ARBA" id="ARBA00012099"/>
    </source>
</evidence>
<dbReference type="InterPro" id="IPR018484">
    <property type="entry name" value="FGGY_N"/>
</dbReference>
<comment type="function">
    <text evidence="12">Skin-specific kinase that plays a key role in glycerol metabolism, catalyzing its phosphorylation to produce sn-glycerol 3-phosphate. Involved in skin-specific regulation of sterol regulatory element-binding protein (SREBP) processing and lipid biosynthesis.</text>
</comment>
<dbReference type="InterPro" id="IPR018483">
    <property type="entry name" value="Carb_kinase_FGGY_CS"/>
</dbReference>
<keyword evidence="5" id="KW-0963">Cytoplasm</keyword>
<evidence type="ECO:0000259" key="15">
    <source>
        <dbReference type="Pfam" id="PF00370"/>
    </source>
</evidence>
<keyword evidence="7" id="KW-0547">Nucleotide-binding</keyword>
<reference evidence="18" key="1">
    <citation type="submission" date="2025-08" db="UniProtKB">
        <authorList>
            <consortium name="RefSeq"/>
        </authorList>
    </citation>
    <scope>IDENTIFICATION</scope>
    <source>
        <strain evidence="18">14028-0561.14</strain>
        <tissue evidence="18">Whole fly</tissue>
    </source>
</reference>
<evidence type="ECO:0000256" key="5">
    <source>
        <dbReference type="ARBA" id="ARBA00022490"/>
    </source>
</evidence>
<proteinExistence type="inferred from homology"/>
<dbReference type="Pfam" id="PF02782">
    <property type="entry name" value="FGGY_C"/>
    <property type="match status" value="1"/>
</dbReference>
<feature type="domain" description="Carbohydrate kinase FGGY C-terminal" evidence="16">
    <location>
        <begin position="323"/>
        <end position="509"/>
    </location>
</feature>
<dbReference type="FunFam" id="3.30.420.40:FF:000102">
    <property type="entry name" value="Putative glycerol kinase 5"/>
    <property type="match status" value="1"/>
</dbReference>
<evidence type="ECO:0000256" key="6">
    <source>
        <dbReference type="ARBA" id="ARBA00022679"/>
    </source>
</evidence>
<feature type="domain" description="Carbohydrate kinase FGGY N-terminal" evidence="15">
    <location>
        <begin position="38"/>
        <end position="313"/>
    </location>
</feature>
<keyword evidence="6 14" id="KW-0808">Transferase</keyword>
<name>A0A6P4I2N2_DROKI</name>
<dbReference type="OrthoDB" id="6278781at2759"/>
<comment type="subcellular location">
    <subcellularLocation>
        <location evidence="1">Cytoplasm</location>
    </subcellularLocation>
</comment>
<dbReference type="SUPFAM" id="SSF53067">
    <property type="entry name" value="Actin-like ATPase domain"/>
    <property type="match status" value="2"/>
</dbReference>
<organism evidence="17 18">
    <name type="scientific">Drosophila kikkawai</name>
    <name type="common">Fruit fly</name>
    <dbReference type="NCBI Taxonomy" id="30033"/>
    <lineage>
        <taxon>Eukaryota</taxon>
        <taxon>Metazoa</taxon>
        <taxon>Ecdysozoa</taxon>
        <taxon>Arthropoda</taxon>
        <taxon>Hexapoda</taxon>
        <taxon>Insecta</taxon>
        <taxon>Pterygota</taxon>
        <taxon>Neoptera</taxon>
        <taxon>Endopterygota</taxon>
        <taxon>Diptera</taxon>
        <taxon>Brachycera</taxon>
        <taxon>Muscomorpha</taxon>
        <taxon>Ephydroidea</taxon>
        <taxon>Drosophilidae</taxon>
        <taxon>Drosophila</taxon>
        <taxon>Sophophora</taxon>
    </lineage>
</organism>
<dbReference type="GO" id="GO:0046167">
    <property type="term" value="P:glycerol-3-phosphate biosynthetic process"/>
    <property type="evidence" value="ECO:0007669"/>
    <property type="project" value="TreeGrafter"/>
</dbReference>
<keyword evidence="8 14" id="KW-0418">Kinase</keyword>
<sequence length="559" mass="62248">MSSAPTEATAARKEAQDVGAAVSAPYKEAKGGEGRAFIAALDVGTTCVRCFILDEGCVVRGSAVDAVKLLNPQPGFFEIEPESLWRKIVNVIRQAVKAAKLTPADITCLTISTQRCTFLTWDHRTGDYYHNFITWKDLRADKLVDDWNSSWTKRSMNGFSYALYLLTRQSRFLAGSVLKLMNGQVTPRLLYEIKHNKRLREALSKKRARVELLDSWILHKLRVGNGQDKDVDVEHITDVTSSTATGLYDPFTLTWSPLISWLFGIDTKILPRVVDNGYKGFGHVHPTAFGPEWADTKIPIAASLSDQTAAMWGSQCFKKNDVKVTMGTGAFLNLVTGPKCHAAITGMYPLVAWQARHEKAIYCIEGASHDFGTVVTWAQSCELFENPADTAAIAESVADTSDVFFMPAFSGLGPPVNDYRSASGFIGLTPSTTKAHMVRALLESIVFRLVQLIEAAEQETSQQLEMIRVDGGVSRNDFVCQFLADLSQLRVERAENAESSIMGATFMAGLNHGIWRNVEDLKCFRQVERVFEPRPKEHPKIVARMDKWSRAIARFSDWY</sequence>
<dbReference type="InterPro" id="IPR043129">
    <property type="entry name" value="ATPase_NBD"/>
</dbReference>
<dbReference type="GO" id="GO:0005524">
    <property type="term" value="F:ATP binding"/>
    <property type="evidence" value="ECO:0007669"/>
    <property type="project" value="UniProtKB-KW"/>
</dbReference>
<dbReference type="GO" id="GO:0004370">
    <property type="term" value="F:glycerol kinase activity"/>
    <property type="evidence" value="ECO:0007669"/>
    <property type="project" value="UniProtKB-EC"/>
</dbReference>
<evidence type="ECO:0000259" key="16">
    <source>
        <dbReference type="Pfam" id="PF02782"/>
    </source>
</evidence>
<dbReference type="CDD" id="cd07793">
    <property type="entry name" value="ASKHA_NBD_FGGY_GK5-like"/>
    <property type="match status" value="1"/>
</dbReference>
<evidence type="ECO:0000256" key="1">
    <source>
        <dbReference type="ARBA" id="ARBA00004496"/>
    </source>
</evidence>
<dbReference type="EC" id="2.7.1.30" evidence="4"/>
<dbReference type="PIRSF" id="PIRSF000538">
    <property type="entry name" value="GlpK"/>
    <property type="match status" value="1"/>
</dbReference>
<gene>
    <name evidence="18" type="primary">LOC108075286</name>
</gene>
<keyword evidence="10" id="KW-0067">ATP-binding</keyword>
<dbReference type="InterPro" id="IPR037444">
    <property type="entry name" value="GK5"/>
</dbReference>
<dbReference type="InterPro" id="IPR000577">
    <property type="entry name" value="Carb_kinase_FGGY"/>
</dbReference>
<dbReference type="UniPathway" id="UPA00618">
    <property type="reaction ID" value="UER00672"/>
</dbReference>
<dbReference type="PANTHER" id="PTHR10196">
    <property type="entry name" value="SUGAR KINASE"/>
    <property type="match status" value="1"/>
</dbReference>
<dbReference type="RefSeq" id="XP_017023167.1">
    <property type="nucleotide sequence ID" value="XM_017167678.2"/>
</dbReference>
<evidence type="ECO:0000256" key="2">
    <source>
        <dbReference type="ARBA" id="ARBA00005190"/>
    </source>
</evidence>
<evidence type="ECO:0000256" key="13">
    <source>
        <dbReference type="ARBA" id="ARBA00047192"/>
    </source>
</evidence>
<dbReference type="AlphaFoldDB" id="A0A6P4I2N2"/>
<evidence type="ECO:0000256" key="12">
    <source>
        <dbReference type="ARBA" id="ARBA00045165"/>
    </source>
</evidence>
<keyword evidence="17" id="KW-1185">Reference proteome</keyword>
<evidence type="ECO:0000313" key="18">
    <source>
        <dbReference type="RefSeq" id="XP_017023167.1"/>
    </source>
</evidence>
<dbReference type="Gene3D" id="3.30.420.40">
    <property type="match status" value="2"/>
</dbReference>
<keyword evidence="9" id="KW-0319">Glycerol metabolism</keyword>
<comment type="pathway">
    <text evidence="2">Polyol metabolism; glycerol degradation via glycerol kinase pathway; sn-glycerol 3-phosphate from glycerol: step 1/1.</text>
</comment>
<dbReference type="GO" id="GO:0005739">
    <property type="term" value="C:mitochondrion"/>
    <property type="evidence" value="ECO:0007669"/>
    <property type="project" value="TreeGrafter"/>
</dbReference>
<protein>
    <recommendedName>
        <fullName evidence="13">Glycerol kinase 5</fullName>
        <ecNumber evidence="4">2.7.1.30</ecNumber>
    </recommendedName>
    <alternativeName>
        <fullName evidence="11">ATP:glycerol 3-phosphotransferase 5</fullName>
    </alternativeName>
</protein>
<accession>A0A6P4I2N2</accession>
<evidence type="ECO:0000256" key="7">
    <source>
        <dbReference type="ARBA" id="ARBA00022741"/>
    </source>
</evidence>
<dbReference type="FunFam" id="3.30.420.40:FF:000104">
    <property type="entry name" value="putative glycerol kinase 5"/>
    <property type="match status" value="1"/>
</dbReference>
<dbReference type="GO" id="GO:0019563">
    <property type="term" value="P:glycerol catabolic process"/>
    <property type="evidence" value="ECO:0007669"/>
    <property type="project" value="UniProtKB-UniPathway"/>
</dbReference>
<evidence type="ECO:0000256" key="8">
    <source>
        <dbReference type="ARBA" id="ARBA00022777"/>
    </source>
</evidence>